<dbReference type="OrthoDB" id="6188159at2759"/>
<feature type="compositionally biased region" description="Polar residues" evidence="1">
    <location>
        <begin position="729"/>
        <end position="747"/>
    </location>
</feature>
<dbReference type="EMBL" id="CAJPWZ010001893">
    <property type="protein sequence ID" value="CAG2226349.1"/>
    <property type="molecule type" value="Genomic_DNA"/>
</dbReference>
<proteinExistence type="predicted"/>
<dbReference type="AlphaFoldDB" id="A0A8S3TB79"/>
<keyword evidence="3" id="KW-0732">Signal</keyword>
<protein>
    <recommendedName>
        <fullName evidence="6">Ig-like domain-containing protein</fullName>
    </recommendedName>
</protein>
<feature type="region of interest" description="Disordered" evidence="1">
    <location>
        <begin position="611"/>
        <end position="635"/>
    </location>
</feature>
<gene>
    <name evidence="4" type="ORF">MEDL_39425</name>
</gene>
<evidence type="ECO:0000256" key="3">
    <source>
        <dbReference type="SAM" id="SignalP"/>
    </source>
</evidence>
<evidence type="ECO:0000256" key="1">
    <source>
        <dbReference type="SAM" id="MobiDB-lite"/>
    </source>
</evidence>
<name>A0A8S3TB79_MYTED</name>
<keyword evidence="2" id="KW-0812">Transmembrane</keyword>
<feature type="region of interest" description="Disordered" evidence="1">
    <location>
        <begin position="729"/>
        <end position="750"/>
    </location>
</feature>
<feature type="signal peptide" evidence="3">
    <location>
        <begin position="1"/>
        <end position="21"/>
    </location>
</feature>
<dbReference type="Proteomes" id="UP000683360">
    <property type="component" value="Unassembled WGS sequence"/>
</dbReference>
<evidence type="ECO:0000313" key="4">
    <source>
        <dbReference type="EMBL" id="CAG2226349.1"/>
    </source>
</evidence>
<feature type="compositionally biased region" description="Polar residues" evidence="1">
    <location>
        <begin position="617"/>
        <end position="633"/>
    </location>
</feature>
<comment type="caution">
    <text evidence="4">The sequence shown here is derived from an EMBL/GenBank/DDBJ whole genome shotgun (WGS) entry which is preliminary data.</text>
</comment>
<evidence type="ECO:0008006" key="6">
    <source>
        <dbReference type="Google" id="ProtNLM"/>
    </source>
</evidence>
<evidence type="ECO:0000256" key="2">
    <source>
        <dbReference type="SAM" id="Phobius"/>
    </source>
</evidence>
<keyword evidence="2" id="KW-1133">Transmembrane helix</keyword>
<feature type="chain" id="PRO_5035712938" description="Ig-like domain-containing protein" evidence="3">
    <location>
        <begin position="22"/>
        <end position="778"/>
    </location>
</feature>
<reference evidence="4" key="1">
    <citation type="submission" date="2021-03" db="EMBL/GenBank/DDBJ databases">
        <authorList>
            <person name="Bekaert M."/>
        </authorList>
    </citation>
    <scope>NUCLEOTIDE SEQUENCE</scope>
</reference>
<keyword evidence="5" id="KW-1185">Reference proteome</keyword>
<organism evidence="4 5">
    <name type="scientific">Mytilus edulis</name>
    <name type="common">Blue mussel</name>
    <dbReference type="NCBI Taxonomy" id="6550"/>
    <lineage>
        <taxon>Eukaryota</taxon>
        <taxon>Metazoa</taxon>
        <taxon>Spiralia</taxon>
        <taxon>Lophotrochozoa</taxon>
        <taxon>Mollusca</taxon>
        <taxon>Bivalvia</taxon>
        <taxon>Autobranchia</taxon>
        <taxon>Pteriomorphia</taxon>
        <taxon>Mytilida</taxon>
        <taxon>Mytiloidea</taxon>
        <taxon>Mytilidae</taxon>
        <taxon>Mytilinae</taxon>
        <taxon>Mytilus</taxon>
    </lineage>
</organism>
<keyword evidence="2" id="KW-0472">Membrane</keyword>
<feature type="transmembrane region" description="Helical" evidence="2">
    <location>
        <begin position="283"/>
        <end position="311"/>
    </location>
</feature>
<sequence length="778" mass="88920">MKLHFVVKLITLSELSIITDSRTVYTEKESTTNLIFEFDPRIYFWSYRKIYTLIDIETNKYDIISRPNIIDLQIQNVSANDTGTYWIDVSDVGQYTFQLRFDQTVLYFKMNLSSIRIEYKTDISCQSLEPYNECAINGSSAVLKFIIEASVCYSPKEDRIIEMQAKTIKQFDKACGLLHLQYAPVVTCHLTNTTIKCDCDGIPEKYSVYRLDQISRNGELVRSVNLNTEIFTFRTDPFPYQKNGRYTCFVSNGIPDTTGKVLQIWSTNVTYEENLPLAKDKRIIFVIVCCIASILLVYLTIIHVCVCVKYVKTRNQRLQNLQEDHIYHTYDEIGTIAFRAVSSLHSADIIDNLGQNPTGEHTNNVSFDANLQSTTDYTTELNAGFLNDGLQREITDVHGQGSFISLLDTNFSNTDLSPISSTGMSRIQKVANCNQTRRNTERSREQKSKTCKTSNDVMVGNAKNEYENNYQLQDGHQYLETLDRQFRISATDYGTNTHQKSQTSNDCRPTNNAMVGQSRNEYENNYQLQDGNLYFETLDDGQISISSTMDSIVKIQQRSQTISDASSGSSDKSRFCNVRNEYENNYQLQDGNLYLEILDDRHITILSSDSIEKNQQRSKTISDADSGSSNNGMVGNVRNKYENNYQLQDGHLYLDILDDRPITLSSTDSITKNQQRSQTISDADSVSSNNAVVDNVRNEYENNYQLQDGNLYFDILDDSQNIISATDYSTNKQTQSQTSDDFNSGSSNNAIEDNEINEFENNYQMILQDMWKVIRDIL</sequence>
<accession>A0A8S3TB79</accession>
<evidence type="ECO:0000313" key="5">
    <source>
        <dbReference type="Proteomes" id="UP000683360"/>
    </source>
</evidence>